<evidence type="ECO:0000313" key="3">
    <source>
        <dbReference type="Proteomes" id="UP000092876"/>
    </source>
</evidence>
<evidence type="ECO:0008006" key="4">
    <source>
        <dbReference type="Google" id="ProtNLM"/>
    </source>
</evidence>
<gene>
    <name evidence="2" type="ORF">VAT7223_00859</name>
</gene>
<dbReference type="InterPro" id="IPR021290">
    <property type="entry name" value="DUF2861"/>
</dbReference>
<protein>
    <recommendedName>
        <fullName evidence="4">DUF2861 family protein</fullName>
    </recommendedName>
</protein>
<proteinExistence type="predicted"/>
<evidence type="ECO:0000256" key="1">
    <source>
        <dbReference type="SAM" id="SignalP"/>
    </source>
</evidence>
<name>A0A1C3IK92_9VIBR</name>
<keyword evidence="1" id="KW-0732">Signal</keyword>
<evidence type="ECO:0000313" key="2">
    <source>
        <dbReference type="EMBL" id="SBS61842.1"/>
    </source>
</evidence>
<feature type="chain" id="PRO_5008675572" description="DUF2861 family protein" evidence="1">
    <location>
        <begin position="24"/>
        <end position="276"/>
    </location>
</feature>
<dbReference type="AlphaFoldDB" id="A0A1C3IK92"/>
<reference evidence="3" key="1">
    <citation type="submission" date="2016-06" db="EMBL/GenBank/DDBJ databases">
        <authorList>
            <person name="Rodrigo-Torres Lidia"/>
            <person name="Arahal R.David."/>
        </authorList>
    </citation>
    <scope>NUCLEOTIDE SEQUENCE [LARGE SCALE GENOMIC DNA]</scope>
    <source>
        <strain evidence="3">CECT 7223</strain>
    </source>
</reference>
<dbReference type="Proteomes" id="UP000092876">
    <property type="component" value="Unassembled WGS sequence"/>
</dbReference>
<dbReference type="EMBL" id="FLQP01000013">
    <property type="protein sequence ID" value="SBS61842.1"/>
    <property type="molecule type" value="Genomic_DNA"/>
</dbReference>
<dbReference type="GeneID" id="94235645"/>
<sequence length="276" mass="31124">MKVSSLTALFCTLPFTLPFACNAAWFTDTPLQHTYQSLLDDQPQVAWQELQIALDQAELNSQLWLPVKQEILSRTQCGSTLEQNATPNNHIQVSFIKRHGLSSQGYQIKVSAEQLNEAVEDQIRSISLISPEGKVVIDGQLNSDVEYQEIETSEMFIKPESGVYQLTIDSNNYPIIVALDDNKRWLTLESKLNDPHIVVTPPEIIDSCPDANVSWQWFDENYDMLGFKVPIKTTQASLPTESPIGSEAKHLSASVEMFEYQGAIEIQYVQRVAMPF</sequence>
<feature type="signal peptide" evidence="1">
    <location>
        <begin position="1"/>
        <end position="23"/>
    </location>
</feature>
<dbReference type="RefSeq" id="WP_065678422.1">
    <property type="nucleotide sequence ID" value="NZ_AP025461.1"/>
</dbReference>
<organism evidence="2 3">
    <name type="scientific">Vibrio atlanticus</name>
    <dbReference type="NCBI Taxonomy" id="693153"/>
    <lineage>
        <taxon>Bacteria</taxon>
        <taxon>Pseudomonadati</taxon>
        <taxon>Pseudomonadota</taxon>
        <taxon>Gammaproteobacteria</taxon>
        <taxon>Vibrionales</taxon>
        <taxon>Vibrionaceae</taxon>
        <taxon>Vibrio</taxon>
    </lineage>
</organism>
<accession>A0A1C3IK92</accession>
<dbReference type="Pfam" id="PF11060">
    <property type="entry name" value="DUF2861"/>
    <property type="match status" value="1"/>
</dbReference>